<feature type="region of interest" description="Disordered" evidence="1">
    <location>
        <begin position="1"/>
        <end position="102"/>
    </location>
</feature>
<evidence type="ECO:0000313" key="3">
    <source>
        <dbReference type="Proteomes" id="UP000800093"/>
    </source>
</evidence>
<feature type="compositionally biased region" description="Polar residues" evidence="1">
    <location>
        <begin position="18"/>
        <end position="37"/>
    </location>
</feature>
<sequence>MSHSLDQAIKNNAEIPVNLSTFTPTSPRTSAEGSSAAHSIGKKDEEIEQERYKRTNEKDDEKYEDKDGEKEEDGDGDSSNVNSSSVFGENISETEAIGDVEI</sequence>
<accession>A0A9P4N086</accession>
<proteinExistence type="predicted"/>
<dbReference type="AlphaFoldDB" id="A0A9P4N086"/>
<evidence type="ECO:0000256" key="1">
    <source>
        <dbReference type="SAM" id="MobiDB-lite"/>
    </source>
</evidence>
<gene>
    <name evidence="2" type="ORF">CC78DRAFT_585015</name>
</gene>
<feature type="compositionally biased region" description="Basic and acidic residues" evidence="1">
    <location>
        <begin position="41"/>
        <end position="69"/>
    </location>
</feature>
<reference evidence="3" key="1">
    <citation type="journal article" date="2020" name="Stud. Mycol.">
        <title>101 Dothideomycetes genomes: A test case for predicting lifestyles and emergence of pathogens.</title>
        <authorList>
            <person name="Haridas S."/>
            <person name="Albert R."/>
            <person name="Binder M."/>
            <person name="Bloem J."/>
            <person name="LaButti K."/>
            <person name="Salamov A."/>
            <person name="Andreopoulos B."/>
            <person name="Baker S."/>
            <person name="Barry K."/>
            <person name="Bills G."/>
            <person name="Bluhm B."/>
            <person name="Cannon C."/>
            <person name="Castanera R."/>
            <person name="Culley D."/>
            <person name="Daum C."/>
            <person name="Ezra D."/>
            <person name="Gonzalez J."/>
            <person name="Henrissat B."/>
            <person name="Kuo A."/>
            <person name="Liang C."/>
            <person name="Lipzen A."/>
            <person name="Lutzoni F."/>
            <person name="Magnuson J."/>
            <person name="Mondo S."/>
            <person name="Nolan M."/>
            <person name="Ohm R."/>
            <person name="Pangilinan J."/>
            <person name="Park H.-J."/>
            <person name="Ramirez L."/>
            <person name="Alfaro M."/>
            <person name="Sun H."/>
            <person name="Tritt A."/>
            <person name="Yoshinaga Y."/>
            <person name="Zwiers L.-H."/>
            <person name="Turgeon B."/>
            <person name="Goodwin S."/>
            <person name="Spatafora J."/>
            <person name="Crous P."/>
            <person name="Grigoriev I."/>
        </authorList>
    </citation>
    <scope>NUCLEOTIDE SEQUENCE [LARGE SCALE GENOMIC DNA]</scope>
    <source>
        <strain evidence="3">CBS 304.66</strain>
    </source>
</reference>
<feature type="compositionally biased region" description="Low complexity" evidence="1">
    <location>
        <begin position="77"/>
        <end position="86"/>
    </location>
</feature>
<dbReference type="EMBL" id="ML986686">
    <property type="protein sequence ID" value="KAF2260233.1"/>
    <property type="molecule type" value="Genomic_DNA"/>
</dbReference>
<name>A0A9P4N086_9PLEO</name>
<keyword evidence="3" id="KW-1185">Reference proteome</keyword>
<evidence type="ECO:0000313" key="2">
    <source>
        <dbReference type="EMBL" id="KAF2260233.1"/>
    </source>
</evidence>
<dbReference type="Proteomes" id="UP000800093">
    <property type="component" value="Unassembled WGS sequence"/>
</dbReference>
<organism evidence="2 3">
    <name type="scientific">Lojkania enalia</name>
    <dbReference type="NCBI Taxonomy" id="147567"/>
    <lineage>
        <taxon>Eukaryota</taxon>
        <taxon>Fungi</taxon>
        <taxon>Dikarya</taxon>
        <taxon>Ascomycota</taxon>
        <taxon>Pezizomycotina</taxon>
        <taxon>Dothideomycetes</taxon>
        <taxon>Pleosporomycetidae</taxon>
        <taxon>Pleosporales</taxon>
        <taxon>Pleosporales incertae sedis</taxon>
        <taxon>Lojkania</taxon>
    </lineage>
</organism>
<comment type="caution">
    <text evidence="2">The sequence shown here is derived from an EMBL/GenBank/DDBJ whole genome shotgun (WGS) entry which is preliminary data.</text>
</comment>
<protein>
    <submittedName>
        <fullName evidence="2">Uncharacterized protein</fullName>
    </submittedName>
</protein>